<evidence type="ECO:0000256" key="1">
    <source>
        <dbReference type="ARBA" id="ARBA00000085"/>
    </source>
</evidence>
<dbReference type="SUPFAM" id="SSF55781">
    <property type="entry name" value="GAF domain-like"/>
    <property type="match status" value="1"/>
</dbReference>
<keyword evidence="5" id="KW-0808">Transferase</keyword>
<evidence type="ECO:0000256" key="5">
    <source>
        <dbReference type="ARBA" id="ARBA00022679"/>
    </source>
</evidence>
<comment type="function">
    <text evidence="8">Photoreceptor which exists in two forms that are reversibly interconvertible by light: the R form that absorbs maximally in the red region of the spectrum and the FR form that absorbs maximally in the far-red region.</text>
</comment>
<dbReference type="EC" id="2.7.13.3" evidence="3"/>
<dbReference type="PROSITE" id="PS50109">
    <property type="entry name" value="HIS_KIN"/>
    <property type="match status" value="1"/>
</dbReference>
<dbReference type="Pfam" id="PF00072">
    <property type="entry name" value="Response_reg"/>
    <property type="match status" value="1"/>
</dbReference>
<evidence type="ECO:0000256" key="4">
    <source>
        <dbReference type="ARBA" id="ARBA00022553"/>
    </source>
</evidence>
<evidence type="ECO:0000259" key="12">
    <source>
        <dbReference type="PROSITE" id="PS50110"/>
    </source>
</evidence>
<dbReference type="PANTHER" id="PTHR43547:SF2">
    <property type="entry name" value="HYBRID SIGNAL TRANSDUCTION HISTIDINE KINASE C"/>
    <property type="match status" value="1"/>
</dbReference>
<feature type="domain" description="Phytochrome chromophore attachment site" evidence="10">
    <location>
        <begin position="156"/>
        <end position="282"/>
    </location>
</feature>
<comment type="catalytic activity">
    <reaction evidence="1">
        <text>ATP + protein L-histidine = ADP + protein N-phospho-L-histidine.</text>
        <dbReference type="EC" id="2.7.13.3"/>
    </reaction>
</comment>
<dbReference type="InterPro" id="IPR003594">
    <property type="entry name" value="HATPase_dom"/>
</dbReference>
<dbReference type="SMART" id="SM00387">
    <property type="entry name" value="HATPase_c"/>
    <property type="match status" value="1"/>
</dbReference>
<dbReference type="Gene3D" id="3.40.50.2300">
    <property type="match status" value="1"/>
</dbReference>
<comment type="caution">
    <text evidence="13">The sequence shown here is derived from an EMBL/GenBank/DDBJ whole genome shotgun (WGS) entry which is preliminary data.</text>
</comment>
<dbReference type="InterPro" id="IPR011006">
    <property type="entry name" value="CheY-like_superfamily"/>
</dbReference>
<accession>A0A9X5I4P0</accession>
<feature type="modified residue" description="4-aspartylphosphate" evidence="9">
    <location>
        <position position="58"/>
    </location>
</feature>
<dbReference type="OrthoDB" id="437650at2"/>
<dbReference type="InterPro" id="IPR001789">
    <property type="entry name" value="Sig_transdc_resp-reg_receiver"/>
</dbReference>
<dbReference type="Pfam" id="PF01590">
    <property type="entry name" value="GAF"/>
    <property type="match status" value="1"/>
</dbReference>
<dbReference type="InterPro" id="IPR036890">
    <property type="entry name" value="HATPase_C_sf"/>
</dbReference>
<evidence type="ECO:0000256" key="3">
    <source>
        <dbReference type="ARBA" id="ARBA00012438"/>
    </source>
</evidence>
<dbReference type="Gene3D" id="1.10.287.130">
    <property type="match status" value="1"/>
</dbReference>
<dbReference type="PROSITE" id="PS50046">
    <property type="entry name" value="PHYTOCHROME_2"/>
    <property type="match status" value="1"/>
</dbReference>
<dbReference type="InterPro" id="IPR004358">
    <property type="entry name" value="Sig_transdc_His_kin-like_C"/>
</dbReference>
<dbReference type="InterPro" id="IPR016132">
    <property type="entry name" value="Phyto_chromo_attachment"/>
</dbReference>
<dbReference type="Pfam" id="PF00512">
    <property type="entry name" value="HisKA"/>
    <property type="match status" value="1"/>
</dbReference>
<dbReference type="SUPFAM" id="SSF47384">
    <property type="entry name" value="Homodimeric domain of signal transducing histidine kinase"/>
    <property type="match status" value="1"/>
</dbReference>
<dbReference type="PANTHER" id="PTHR43547">
    <property type="entry name" value="TWO-COMPONENT HISTIDINE KINASE"/>
    <property type="match status" value="1"/>
</dbReference>
<evidence type="ECO:0000256" key="9">
    <source>
        <dbReference type="PROSITE-ProRule" id="PRU00169"/>
    </source>
</evidence>
<dbReference type="Proteomes" id="UP000031532">
    <property type="component" value="Unassembled WGS sequence"/>
</dbReference>
<gene>
    <name evidence="13" type="ORF">QH73_0010655</name>
</gene>
<evidence type="ECO:0000256" key="2">
    <source>
        <dbReference type="ARBA" id="ARBA00006402"/>
    </source>
</evidence>
<dbReference type="CDD" id="cd00082">
    <property type="entry name" value="HisKA"/>
    <property type="match status" value="1"/>
</dbReference>
<dbReference type="PRINTS" id="PR00344">
    <property type="entry name" value="BCTRLSENSOR"/>
</dbReference>
<dbReference type="CDD" id="cd00075">
    <property type="entry name" value="HATPase"/>
    <property type="match status" value="1"/>
</dbReference>
<dbReference type="SUPFAM" id="SSF52172">
    <property type="entry name" value="CheY-like"/>
    <property type="match status" value="1"/>
</dbReference>
<dbReference type="InterPro" id="IPR003661">
    <property type="entry name" value="HisK_dim/P_dom"/>
</dbReference>
<dbReference type="EMBL" id="JTJC03000002">
    <property type="protein sequence ID" value="NHC35116.1"/>
    <property type="molecule type" value="Genomic_DNA"/>
</dbReference>
<dbReference type="InterPro" id="IPR036097">
    <property type="entry name" value="HisK_dim/P_sf"/>
</dbReference>
<dbReference type="InterPro" id="IPR003018">
    <property type="entry name" value="GAF"/>
</dbReference>
<dbReference type="SMART" id="SM00388">
    <property type="entry name" value="HisKA"/>
    <property type="match status" value="1"/>
</dbReference>
<dbReference type="GO" id="GO:0000155">
    <property type="term" value="F:phosphorelay sensor kinase activity"/>
    <property type="evidence" value="ECO:0007669"/>
    <property type="project" value="InterPro"/>
</dbReference>
<evidence type="ECO:0000259" key="11">
    <source>
        <dbReference type="PROSITE" id="PS50109"/>
    </source>
</evidence>
<evidence type="ECO:0000313" key="14">
    <source>
        <dbReference type="Proteomes" id="UP000031532"/>
    </source>
</evidence>
<keyword evidence="7" id="KW-0902">Two-component regulatory system</keyword>
<feature type="domain" description="Histidine kinase" evidence="11">
    <location>
        <begin position="316"/>
        <end position="532"/>
    </location>
</feature>
<feature type="domain" description="Response regulatory" evidence="12">
    <location>
        <begin position="6"/>
        <end position="124"/>
    </location>
</feature>
<dbReference type="SMART" id="SM00448">
    <property type="entry name" value="REC"/>
    <property type="match status" value="1"/>
</dbReference>
<name>A0A9X5I4P0_9CYAN</name>
<sequence length="538" mass="60147">MPNAQTLLIVDDCPEDRKIYRRYLLKDPRQSYQILEADSAKDGLAIYQEKYCDLILLDFYLPDMSGLDFLEKLELELAAPTAVIMLTGQGNEGIAVQAMKQGVRDYLVKQYLKPDVLQLAVRNALNQSYLHTELYKTRERQRLITTTALRIRQSLNVEQILHTAVVEVHQLLRCDRVMVCQFIPTQGSQIVADSAKSSCELEIGNFIREYPQIGSGYEANWSEICDRLPEKFQSPASLVVPIQLSYNYTNPQPWGLLIAHHSTSEWQWQPDEVEILQQLAVQLAIAIQQAELLSQTQAALAAEKQLNALKSQIIATVSHEYRTPLAAILASASTLKQNSTLLHQKQQQRFLQLIEDKARHMAKLVDDLLSVNQSESGKMQLQPMLLDLKQLCSESLAEQKQLASDRHHSIFQATGDLQNFWGDRRLLRQTFSNLISNAIKYSPQGGCIKVDLKATDAQIIFSVKDEGIGIPAADRANLFKSFSRGSNVDTIPGTGLGLAIAKACIDLHGGEISLESEVGQGTEVTVILPLRKGNGEKL</sequence>
<evidence type="ECO:0000313" key="13">
    <source>
        <dbReference type="EMBL" id="NHC35116.1"/>
    </source>
</evidence>
<keyword evidence="6" id="KW-0418">Kinase</keyword>
<dbReference type="Gene3D" id="3.30.450.40">
    <property type="match status" value="2"/>
</dbReference>
<dbReference type="FunFam" id="3.30.565.10:FF:000006">
    <property type="entry name" value="Sensor histidine kinase WalK"/>
    <property type="match status" value="1"/>
</dbReference>
<keyword evidence="14" id="KW-1185">Reference proteome</keyword>
<dbReference type="AlphaFoldDB" id="A0A9X5I4P0"/>
<dbReference type="PROSITE" id="PS50110">
    <property type="entry name" value="RESPONSE_REGULATORY"/>
    <property type="match status" value="1"/>
</dbReference>
<dbReference type="SUPFAM" id="SSF55874">
    <property type="entry name" value="ATPase domain of HSP90 chaperone/DNA topoisomerase II/histidine kinase"/>
    <property type="match status" value="1"/>
</dbReference>
<evidence type="ECO:0000256" key="7">
    <source>
        <dbReference type="ARBA" id="ARBA00023012"/>
    </source>
</evidence>
<evidence type="ECO:0000256" key="6">
    <source>
        <dbReference type="ARBA" id="ARBA00022777"/>
    </source>
</evidence>
<organism evidence="13 14">
    <name type="scientific">Scytonema millei VB511283</name>
    <dbReference type="NCBI Taxonomy" id="1245923"/>
    <lineage>
        <taxon>Bacteria</taxon>
        <taxon>Bacillati</taxon>
        <taxon>Cyanobacteriota</taxon>
        <taxon>Cyanophyceae</taxon>
        <taxon>Nostocales</taxon>
        <taxon>Scytonemataceae</taxon>
        <taxon>Scytonema</taxon>
    </lineage>
</organism>
<keyword evidence="4 9" id="KW-0597">Phosphoprotein</keyword>
<protein>
    <recommendedName>
        <fullName evidence="3">histidine kinase</fullName>
        <ecNumber evidence="3">2.7.13.3</ecNumber>
    </recommendedName>
</protein>
<dbReference type="InterPro" id="IPR005467">
    <property type="entry name" value="His_kinase_dom"/>
</dbReference>
<evidence type="ECO:0000256" key="8">
    <source>
        <dbReference type="ARBA" id="ARBA00055745"/>
    </source>
</evidence>
<comment type="similarity">
    <text evidence="2">In the N-terminal section; belongs to the phytochrome family.</text>
</comment>
<dbReference type="CDD" id="cd00156">
    <property type="entry name" value="REC"/>
    <property type="match status" value="1"/>
</dbReference>
<dbReference type="RefSeq" id="WP_039716449.1">
    <property type="nucleotide sequence ID" value="NZ_JTJC03000002.1"/>
</dbReference>
<proteinExistence type="inferred from homology"/>
<dbReference type="InterPro" id="IPR029016">
    <property type="entry name" value="GAF-like_dom_sf"/>
</dbReference>
<dbReference type="Gene3D" id="3.30.565.10">
    <property type="entry name" value="Histidine kinase-like ATPase, C-terminal domain"/>
    <property type="match status" value="1"/>
</dbReference>
<evidence type="ECO:0000259" key="10">
    <source>
        <dbReference type="PROSITE" id="PS50046"/>
    </source>
</evidence>
<reference evidence="13 14" key="1">
    <citation type="journal article" date="2015" name="Genome Announc.">
        <title>Draft Genome Sequence of the Terrestrial Cyanobacterium Scytonema millei VB511283, Isolated from Eastern India.</title>
        <authorList>
            <person name="Sen D."/>
            <person name="Chandrababunaidu M.M."/>
            <person name="Singh D."/>
            <person name="Sanghi N."/>
            <person name="Ghorai A."/>
            <person name="Mishra G.P."/>
            <person name="Madduluri M."/>
            <person name="Adhikary S.P."/>
            <person name="Tripathy S."/>
        </authorList>
    </citation>
    <scope>NUCLEOTIDE SEQUENCE [LARGE SCALE GENOMIC DNA]</scope>
    <source>
        <strain evidence="13 14">VB511283</strain>
    </source>
</reference>
<dbReference type="SMART" id="SM00065">
    <property type="entry name" value="GAF"/>
    <property type="match status" value="1"/>
</dbReference>
<dbReference type="Pfam" id="PF02518">
    <property type="entry name" value="HATPase_c"/>
    <property type="match status" value="1"/>
</dbReference>